<gene>
    <name evidence="1" type="ORF">ACCQ41_05945</name>
</gene>
<organism evidence="1 2">
    <name type="scientific">Anaerococcus martiniensis</name>
    <dbReference type="NCBI Taxonomy" id="3115615"/>
    <lineage>
        <taxon>Bacteria</taxon>
        <taxon>Bacillati</taxon>
        <taxon>Bacillota</taxon>
        <taxon>Tissierellia</taxon>
        <taxon>Tissierellales</taxon>
        <taxon>Peptoniphilaceae</taxon>
        <taxon>Anaerococcus</taxon>
    </lineage>
</organism>
<evidence type="ECO:0000313" key="2">
    <source>
        <dbReference type="Proteomes" id="UP001637996"/>
    </source>
</evidence>
<dbReference type="EMBL" id="JBGMEI010000006">
    <property type="protein sequence ID" value="MFO3665783.1"/>
    <property type="molecule type" value="Genomic_DNA"/>
</dbReference>
<evidence type="ECO:0000313" key="1">
    <source>
        <dbReference type="EMBL" id="MFO3665783.1"/>
    </source>
</evidence>
<comment type="caution">
    <text evidence="1">The sequence shown here is derived from an EMBL/GenBank/DDBJ whole genome shotgun (WGS) entry which is preliminary data.</text>
</comment>
<dbReference type="RefSeq" id="WP_410031461.1">
    <property type="nucleotide sequence ID" value="NZ_JBGMEI010000006.1"/>
</dbReference>
<accession>A0ABW9M9Y4</accession>
<dbReference type="Proteomes" id="UP001637996">
    <property type="component" value="Unassembled WGS sequence"/>
</dbReference>
<protein>
    <submittedName>
        <fullName evidence="1">Uncharacterized protein</fullName>
    </submittedName>
</protein>
<name>A0ABW9M9Y4_9FIRM</name>
<keyword evidence="2" id="KW-1185">Reference proteome</keyword>
<proteinExistence type="predicted"/>
<sequence>MIDIKKHKDYIKFSLANDENNFRLRLLVTLSPIFIACFDNGNEELGFLKNTIKNSNFPYGLYPNFFEEFSKKKYFDDYSKLSPNEDIILNPDGIIDFYVNPMDEKYIVALKTLIESLIINEKSNKYWTEFFKKIRNDIVINGRRSILANGIQGFYLNKYVLVWMIDLCDYIKINNPEDYQNLIPIYELSSNLKTIRDSNINLPVN</sequence>
<reference evidence="1 2" key="1">
    <citation type="journal article" date="2025" name="Anaerobe">
        <title>Description of Anaerococcus kampingiae sp. nov., Anaerococcus groningensis sp. nov., Anaerococcus martiniensis sp. nov., and Anaerococcus cruorum sp. nov., isolated from human clinical specimens.</title>
        <authorList>
            <person name="Boiten K.E."/>
            <person name="Meijer J."/>
            <person name="van Wezel E.M."/>
            <person name="Veloo A.C.M."/>
        </authorList>
    </citation>
    <scope>NUCLEOTIDE SEQUENCE [LARGE SCALE GENOMIC DNA]</scope>
    <source>
        <strain evidence="1 2">ENR0831</strain>
    </source>
</reference>